<sequence>MNNTTEPESSPAPQPIRNRKITGMSAILLPIAPGGKIDWDGFESHVVATLDAGLTPAVNMDTGYANLISDEIREEALSLTAAIAKDRAYLGGVFVGDHEGDDFNGEAYRRGIEQVQRHNGTPILFQSFGLTWGDDDSILDAYAKLASECEQFYAFELGTMFAPFGKIYSLSLYERLMGIGNCLGAKHSSLDRILEWQRLELRDRVRPDFKVLTGNDLAIDMVMYGSDYLLGLSTFCPAEFAIRDAMWQNDDPRFYGLNDLLQYLGAFAFRAPVPAYKHSAAMFLHSRGKIASSQTYPGSPERPASDQAILDLISQDLAAYL</sequence>
<dbReference type="InterPro" id="IPR002220">
    <property type="entry name" value="DapA-like"/>
</dbReference>
<comment type="caution">
    <text evidence="2">The sequence shown here is derived from an EMBL/GenBank/DDBJ whole genome shotgun (WGS) entry which is preliminary data.</text>
</comment>
<dbReference type="Gene3D" id="3.20.20.70">
    <property type="entry name" value="Aldolase class I"/>
    <property type="match status" value="1"/>
</dbReference>
<dbReference type="RefSeq" id="WP_047817554.1">
    <property type="nucleotide sequence ID" value="NZ_LECT01000055.1"/>
</dbReference>
<keyword evidence="3" id="KW-1185">Reference proteome</keyword>
<dbReference type="Proteomes" id="UP000036367">
    <property type="component" value="Unassembled WGS sequence"/>
</dbReference>
<dbReference type="GO" id="GO:0016829">
    <property type="term" value="F:lyase activity"/>
    <property type="evidence" value="ECO:0007669"/>
    <property type="project" value="UniProtKB-KW"/>
</dbReference>
<proteinExistence type="predicted"/>
<evidence type="ECO:0008006" key="4">
    <source>
        <dbReference type="Google" id="ProtNLM"/>
    </source>
</evidence>
<protein>
    <recommendedName>
        <fullName evidence="4">Dihydrodipicolinate synthase family protein</fullName>
    </recommendedName>
</protein>
<organism evidence="2 3">
    <name type="scientific">Rhodopirellula islandica</name>
    <dbReference type="NCBI Taxonomy" id="595434"/>
    <lineage>
        <taxon>Bacteria</taxon>
        <taxon>Pseudomonadati</taxon>
        <taxon>Planctomycetota</taxon>
        <taxon>Planctomycetia</taxon>
        <taxon>Pirellulales</taxon>
        <taxon>Pirellulaceae</taxon>
        <taxon>Rhodopirellula</taxon>
    </lineage>
</organism>
<keyword evidence="1" id="KW-0456">Lyase</keyword>
<gene>
    <name evidence="2" type="ORF">RISK_006819</name>
</gene>
<evidence type="ECO:0000313" key="3">
    <source>
        <dbReference type="Proteomes" id="UP000036367"/>
    </source>
</evidence>
<accession>A0A0J1B2V5</accession>
<dbReference type="EMBL" id="LECT01000055">
    <property type="protein sequence ID" value="KLU01250.1"/>
    <property type="molecule type" value="Genomic_DNA"/>
</dbReference>
<dbReference type="SUPFAM" id="SSF51569">
    <property type="entry name" value="Aldolase"/>
    <property type="match status" value="1"/>
</dbReference>
<dbReference type="PATRIC" id="fig|595434.4.peg.6492"/>
<dbReference type="CDD" id="cd00408">
    <property type="entry name" value="DHDPS-like"/>
    <property type="match status" value="1"/>
</dbReference>
<reference evidence="2" key="1">
    <citation type="submission" date="2015-05" db="EMBL/GenBank/DDBJ databases">
        <title>Permanent draft genome of Rhodopirellula islandicus K833.</title>
        <authorList>
            <person name="Kizina J."/>
            <person name="Richter M."/>
            <person name="Glockner F.O."/>
            <person name="Harder J."/>
        </authorList>
    </citation>
    <scope>NUCLEOTIDE SEQUENCE [LARGE SCALE GENOMIC DNA]</scope>
    <source>
        <strain evidence="2">K833</strain>
    </source>
</reference>
<evidence type="ECO:0000313" key="2">
    <source>
        <dbReference type="EMBL" id="KLU01250.1"/>
    </source>
</evidence>
<dbReference type="InterPro" id="IPR013785">
    <property type="entry name" value="Aldolase_TIM"/>
</dbReference>
<dbReference type="SMART" id="SM01130">
    <property type="entry name" value="DHDPS"/>
    <property type="match status" value="1"/>
</dbReference>
<dbReference type="AlphaFoldDB" id="A0A0J1B2V5"/>
<name>A0A0J1B2V5_RHOIS</name>
<dbReference type="STRING" id="595434.RISK_006819"/>
<evidence type="ECO:0000256" key="1">
    <source>
        <dbReference type="ARBA" id="ARBA00023239"/>
    </source>
</evidence>
<dbReference type="OrthoDB" id="241941at2"/>